<feature type="transmembrane region" description="Helical" evidence="1">
    <location>
        <begin position="248"/>
        <end position="269"/>
    </location>
</feature>
<name>A0AB35U2R4_9FIRM</name>
<comment type="caution">
    <text evidence="2">The sequence shown here is derived from an EMBL/GenBank/DDBJ whole genome shotgun (WGS) entry which is preliminary data.</text>
</comment>
<keyword evidence="1" id="KW-0812">Transmembrane</keyword>
<dbReference type="AlphaFoldDB" id="A0AB35U2R4"/>
<dbReference type="EMBL" id="JALBUR010000008">
    <property type="protein sequence ID" value="MDX8419406.1"/>
    <property type="molecule type" value="Genomic_DNA"/>
</dbReference>
<evidence type="ECO:0000256" key="1">
    <source>
        <dbReference type="SAM" id="Phobius"/>
    </source>
</evidence>
<feature type="transmembrane region" description="Helical" evidence="1">
    <location>
        <begin position="116"/>
        <end position="137"/>
    </location>
</feature>
<sequence length="349" mass="39278">MRVQELNRNKVLYMLLGLCLYGLQAAALYGVASLFSSLFATSGTFYMMVFSLMIVSGTAVICRLGYGWLQENLDETELRYCQMAACFVFLAVLQWQTALLWAAACAVYLVCKKEQIYWLSAAGRLVIYGLYAMMLVFMWRRFLLDSVSAYDMLSMLFVGWYSHLCFDGSPVGEAGLALLFVPFMNLYLVKLGLAASVHVRMFVLLGAAVLLVYELLSRWLDTVRNYLSIAYCMAWIIILFVMNPVLGLLGLLDGIILACVVPWLAHMFAHRFSGIFQGMRILCLLVFAASLCGLYMRGVMTYKAGMISMLVWMLLCFSDSIASLSEAVCHLLQSKEEQENQDHHDQISA</sequence>
<gene>
    <name evidence="2" type="ORF">MOZ60_04770</name>
</gene>
<feature type="transmembrane region" description="Helical" evidence="1">
    <location>
        <begin position="306"/>
        <end position="325"/>
    </location>
</feature>
<feature type="transmembrane region" description="Helical" evidence="1">
    <location>
        <begin position="281"/>
        <end position="300"/>
    </location>
</feature>
<feature type="transmembrane region" description="Helical" evidence="1">
    <location>
        <begin position="225"/>
        <end position="242"/>
    </location>
</feature>
<feature type="transmembrane region" description="Helical" evidence="1">
    <location>
        <begin position="87"/>
        <end position="110"/>
    </location>
</feature>
<accession>A0AB35U2R4</accession>
<feature type="transmembrane region" description="Helical" evidence="1">
    <location>
        <begin position="45"/>
        <end position="66"/>
    </location>
</feature>
<keyword evidence="1" id="KW-0472">Membrane</keyword>
<feature type="transmembrane region" description="Helical" evidence="1">
    <location>
        <begin position="12"/>
        <end position="39"/>
    </location>
</feature>
<protein>
    <submittedName>
        <fullName evidence="2">Uncharacterized protein</fullName>
    </submittedName>
</protein>
<evidence type="ECO:0000313" key="2">
    <source>
        <dbReference type="EMBL" id="MDX8419406.1"/>
    </source>
</evidence>
<keyword evidence="3" id="KW-1185">Reference proteome</keyword>
<organism evidence="2 3">
    <name type="scientific">Grylomicrobium aquisgranensis</name>
    <dbReference type="NCBI Taxonomy" id="2926318"/>
    <lineage>
        <taxon>Bacteria</taxon>
        <taxon>Bacillati</taxon>
        <taxon>Bacillota</taxon>
        <taxon>Erysipelotrichia</taxon>
        <taxon>Erysipelotrichales</taxon>
        <taxon>Erysipelotrichaceae</taxon>
        <taxon>Grylomicrobium</taxon>
    </lineage>
</organism>
<keyword evidence="1" id="KW-1133">Transmembrane helix</keyword>
<dbReference type="Proteomes" id="UP001286174">
    <property type="component" value="Unassembled WGS sequence"/>
</dbReference>
<dbReference type="RefSeq" id="WP_370595844.1">
    <property type="nucleotide sequence ID" value="NZ_JALBUR010000008.1"/>
</dbReference>
<reference evidence="2 3" key="1">
    <citation type="submission" date="2022-03" db="EMBL/GenBank/DDBJ databases">
        <title>Novel taxa within the pig intestine.</title>
        <authorList>
            <person name="Wylensek D."/>
            <person name="Bishof K."/>
            <person name="Afrizal A."/>
            <person name="Clavel T."/>
        </authorList>
    </citation>
    <scope>NUCLEOTIDE SEQUENCE [LARGE SCALE GENOMIC DNA]</scope>
    <source>
        <strain evidence="2 3">CLA-KB-P133</strain>
    </source>
</reference>
<proteinExistence type="predicted"/>
<feature type="transmembrane region" description="Helical" evidence="1">
    <location>
        <begin position="186"/>
        <end position="213"/>
    </location>
</feature>
<evidence type="ECO:0000313" key="3">
    <source>
        <dbReference type="Proteomes" id="UP001286174"/>
    </source>
</evidence>